<proteinExistence type="predicted"/>
<accession>I9RV55</accession>
<dbReference type="PANTHER" id="PTHR37312">
    <property type="entry name" value="MEMBRANE-BOUND ACYLTRANSFERASE YKRP-RELATED"/>
    <property type="match status" value="1"/>
</dbReference>
<evidence type="ECO:0000313" key="4">
    <source>
        <dbReference type="Proteomes" id="UP000003089"/>
    </source>
</evidence>
<dbReference type="HOGENOM" id="CLU_023915_2_1_10"/>
<gene>
    <name evidence="3" type="ORF">HMPREF1068_03391</name>
</gene>
<dbReference type="RefSeq" id="WP_007486618.1">
    <property type="nucleotide sequence ID" value="NZ_JH724315.1"/>
</dbReference>
<dbReference type="InterPro" id="IPR052734">
    <property type="entry name" value="Nod_factor_acetyltransferase"/>
</dbReference>
<dbReference type="STRING" id="997884.HMPREF1068_03391"/>
<feature type="domain" description="Acyltransferase 3" evidence="2">
    <location>
        <begin position="6"/>
        <end position="305"/>
    </location>
</feature>
<sequence length="326" mass="39118">MKQRILSVDFVKFISIFLVVWCHVIEGIDTDGFWQNSVHHVIYSFHMPLFMLLSGYFSYSSLNKNWKEIFVSKFCQLILPTFLFYIIREFILYSLSFTLHISHTYEPPFNAFWFLKCLFLCYIILYLSLKFKILLVSVIVLTLFPYIPWLVSFMYPYFVLGYLTHKIESKYHFLKKYVWISIPFFAFCLYFWDSEYTIYNTPIKIIDYRTGTFDINNLYVTFYRFFIGLLGSLSVYFVIVKIYSSIKNLHIVHWMTSYGMYTMGIYLIHVILVKVLKLIFNFSRMDEIYIDLISLILSIFFVFIVVKILNIVNKNKVSRLLLLGKK</sequence>
<feature type="transmembrane region" description="Helical" evidence="1">
    <location>
        <begin position="218"/>
        <end position="239"/>
    </location>
</feature>
<evidence type="ECO:0000313" key="3">
    <source>
        <dbReference type="EMBL" id="EIY46623.1"/>
    </source>
</evidence>
<keyword evidence="4" id="KW-1185">Reference proteome</keyword>
<evidence type="ECO:0000256" key="1">
    <source>
        <dbReference type="SAM" id="Phobius"/>
    </source>
</evidence>
<dbReference type="GO" id="GO:0016747">
    <property type="term" value="F:acyltransferase activity, transferring groups other than amino-acyl groups"/>
    <property type="evidence" value="ECO:0007669"/>
    <property type="project" value="InterPro"/>
</dbReference>
<keyword evidence="1" id="KW-1133">Transmembrane helix</keyword>
<feature type="transmembrane region" description="Helical" evidence="1">
    <location>
        <begin position="71"/>
        <end position="91"/>
    </location>
</feature>
<reference evidence="3 4" key="1">
    <citation type="submission" date="2012-02" db="EMBL/GenBank/DDBJ databases">
        <title>The Genome Sequence of Bacteroides nordii CL02T12C05.</title>
        <authorList>
            <consortium name="The Broad Institute Genome Sequencing Platform"/>
            <person name="Earl A."/>
            <person name="Ward D."/>
            <person name="Feldgarden M."/>
            <person name="Gevers D."/>
            <person name="Zitomersky N.L."/>
            <person name="Coyne M.J."/>
            <person name="Comstock L.E."/>
            <person name="Young S.K."/>
            <person name="Zeng Q."/>
            <person name="Gargeya S."/>
            <person name="Fitzgerald M."/>
            <person name="Haas B."/>
            <person name="Abouelleil A."/>
            <person name="Alvarado L."/>
            <person name="Arachchi H.M."/>
            <person name="Berlin A."/>
            <person name="Chapman S.B."/>
            <person name="Gearin G."/>
            <person name="Goldberg J."/>
            <person name="Griggs A."/>
            <person name="Gujja S."/>
            <person name="Hansen M."/>
            <person name="Heiman D."/>
            <person name="Howarth C."/>
            <person name="Larimer J."/>
            <person name="Lui A."/>
            <person name="MacDonald P.J.P."/>
            <person name="McCowen C."/>
            <person name="Montmayeur A."/>
            <person name="Murphy C."/>
            <person name="Neiman D."/>
            <person name="Pearson M."/>
            <person name="Priest M."/>
            <person name="Roberts A."/>
            <person name="Saif S."/>
            <person name="Shea T."/>
            <person name="Sisk P."/>
            <person name="Stolte C."/>
            <person name="Sykes S."/>
            <person name="Wortman J."/>
            <person name="Nusbaum C."/>
            <person name="Birren B."/>
        </authorList>
    </citation>
    <scope>NUCLEOTIDE SEQUENCE [LARGE SCALE GENOMIC DNA]</scope>
    <source>
        <strain evidence="3 4">CL02T12C05</strain>
    </source>
</reference>
<dbReference type="PANTHER" id="PTHR37312:SF1">
    <property type="entry name" value="MEMBRANE-BOUND ACYLTRANSFERASE YKRP-RELATED"/>
    <property type="match status" value="1"/>
</dbReference>
<keyword evidence="1" id="KW-0472">Membrane</keyword>
<feature type="transmembrane region" description="Helical" evidence="1">
    <location>
        <begin position="10"/>
        <end position="28"/>
    </location>
</feature>
<dbReference type="PATRIC" id="fig|997884.3.peg.3479"/>
<organism evidence="3 4">
    <name type="scientific">Bacteroides nordii CL02T12C05</name>
    <dbReference type="NCBI Taxonomy" id="997884"/>
    <lineage>
        <taxon>Bacteria</taxon>
        <taxon>Pseudomonadati</taxon>
        <taxon>Bacteroidota</taxon>
        <taxon>Bacteroidia</taxon>
        <taxon>Bacteroidales</taxon>
        <taxon>Bacteroidaceae</taxon>
        <taxon>Bacteroides</taxon>
    </lineage>
</organism>
<feature type="transmembrane region" description="Helical" evidence="1">
    <location>
        <begin position="288"/>
        <end position="312"/>
    </location>
</feature>
<feature type="transmembrane region" description="Helical" evidence="1">
    <location>
        <begin position="134"/>
        <end position="157"/>
    </location>
</feature>
<dbReference type="Proteomes" id="UP000003089">
    <property type="component" value="Unassembled WGS sequence"/>
</dbReference>
<feature type="transmembrane region" description="Helical" evidence="1">
    <location>
        <begin position="251"/>
        <end position="276"/>
    </location>
</feature>
<feature type="transmembrane region" description="Helical" evidence="1">
    <location>
        <begin position="111"/>
        <end position="127"/>
    </location>
</feature>
<protein>
    <recommendedName>
        <fullName evidence="2">Acyltransferase 3 domain-containing protein</fullName>
    </recommendedName>
</protein>
<dbReference type="EMBL" id="AGXS01000023">
    <property type="protein sequence ID" value="EIY46623.1"/>
    <property type="molecule type" value="Genomic_DNA"/>
</dbReference>
<evidence type="ECO:0000259" key="2">
    <source>
        <dbReference type="Pfam" id="PF01757"/>
    </source>
</evidence>
<comment type="caution">
    <text evidence="3">The sequence shown here is derived from an EMBL/GenBank/DDBJ whole genome shotgun (WGS) entry which is preliminary data.</text>
</comment>
<name>I9RV55_9BACE</name>
<dbReference type="AlphaFoldDB" id="I9RV55"/>
<feature type="transmembrane region" description="Helical" evidence="1">
    <location>
        <begin position="177"/>
        <end position="198"/>
    </location>
</feature>
<dbReference type="Pfam" id="PF01757">
    <property type="entry name" value="Acyl_transf_3"/>
    <property type="match status" value="1"/>
</dbReference>
<dbReference type="eggNOG" id="COG3594">
    <property type="taxonomic scope" value="Bacteria"/>
</dbReference>
<dbReference type="InterPro" id="IPR002656">
    <property type="entry name" value="Acyl_transf_3_dom"/>
</dbReference>
<feature type="transmembrane region" description="Helical" evidence="1">
    <location>
        <begin position="40"/>
        <end position="59"/>
    </location>
</feature>
<keyword evidence="1" id="KW-0812">Transmembrane</keyword>